<dbReference type="InParanoid" id="A0A146G2I2"/>
<dbReference type="OrthoDB" id="5242612at2"/>
<sequence>MPDEDPASSAPEPLRRPVCRRRFVALLGLAGAGLAVSRYSDQLPGAWSRLREYLDSLSLAINDEVEPYNDAEADAYAIFLATANLKHVPIPVILRPHRNVHGTVRNSIPPQPLWRNILPTLRLADRLAGEMGEKIAMNSVYRSPAYNATCPGAVPSSQHTRNRAIDLSLQSSPRAVARVARQLRDRNVFCGGIGLYTSFVHIDTRGRNADWCGSGVKDA</sequence>
<dbReference type="AlphaFoldDB" id="A0A146G2I2"/>
<accession>A0A146G2I2</accession>
<organism evidence="2 3">
    <name type="scientific">Terrimicrobium sacchariphilum</name>
    <dbReference type="NCBI Taxonomy" id="690879"/>
    <lineage>
        <taxon>Bacteria</taxon>
        <taxon>Pseudomonadati</taxon>
        <taxon>Verrucomicrobiota</taxon>
        <taxon>Terrimicrobiia</taxon>
        <taxon>Terrimicrobiales</taxon>
        <taxon>Terrimicrobiaceae</taxon>
        <taxon>Terrimicrobium</taxon>
    </lineage>
</organism>
<comment type="caution">
    <text evidence="2">The sequence shown here is derived from an EMBL/GenBank/DDBJ whole genome shotgun (WGS) entry which is preliminary data.</text>
</comment>
<dbReference type="PROSITE" id="PS51318">
    <property type="entry name" value="TAT"/>
    <property type="match status" value="1"/>
</dbReference>
<dbReference type="InterPro" id="IPR009045">
    <property type="entry name" value="Zn_M74/Hedgehog-like"/>
</dbReference>
<reference evidence="3" key="1">
    <citation type="journal article" date="2017" name="Genome Announc.">
        <title>Draft Genome Sequence of Terrimicrobium sacchariphilum NM-5T, a Facultative Anaerobic Soil Bacterium of the Class Spartobacteria.</title>
        <authorList>
            <person name="Qiu Y.L."/>
            <person name="Tourlousse D.M."/>
            <person name="Matsuura N."/>
            <person name="Ohashi A."/>
            <person name="Sekiguchi Y."/>
        </authorList>
    </citation>
    <scope>NUCLEOTIDE SEQUENCE [LARGE SCALE GENOMIC DNA]</scope>
    <source>
        <strain evidence="3">NM-5</strain>
    </source>
</reference>
<evidence type="ECO:0000313" key="3">
    <source>
        <dbReference type="Proteomes" id="UP000076023"/>
    </source>
</evidence>
<keyword evidence="3" id="KW-1185">Reference proteome</keyword>
<proteinExistence type="predicted"/>
<dbReference type="Pfam" id="PF08291">
    <property type="entry name" value="Peptidase_M15_3"/>
    <property type="match status" value="1"/>
</dbReference>
<protein>
    <submittedName>
        <fullName evidence="2">Peptidase M15</fullName>
    </submittedName>
</protein>
<name>A0A146G2I2_TERSA</name>
<dbReference type="InterPro" id="IPR006311">
    <property type="entry name" value="TAT_signal"/>
</dbReference>
<evidence type="ECO:0000259" key="1">
    <source>
        <dbReference type="Pfam" id="PF08291"/>
    </source>
</evidence>
<feature type="domain" description="Peptidase M15A C-terminal" evidence="1">
    <location>
        <begin position="108"/>
        <end position="203"/>
    </location>
</feature>
<dbReference type="SUPFAM" id="SSF55166">
    <property type="entry name" value="Hedgehog/DD-peptidase"/>
    <property type="match status" value="1"/>
</dbReference>
<dbReference type="EMBL" id="BDCO01000002">
    <property type="protein sequence ID" value="GAT31703.1"/>
    <property type="molecule type" value="Genomic_DNA"/>
</dbReference>
<dbReference type="Gene3D" id="3.30.1380.10">
    <property type="match status" value="1"/>
</dbReference>
<dbReference type="RefSeq" id="WP_153811194.1">
    <property type="nucleotide sequence ID" value="NZ_BDCO01000002.1"/>
</dbReference>
<dbReference type="InterPro" id="IPR013230">
    <property type="entry name" value="Peptidase_M15A_C"/>
</dbReference>
<evidence type="ECO:0000313" key="2">
    <source>
        <dbReference type="EMBL" id="GAT31703.1"/>
    </source>
</evidence>
<gene>
    <name evidence="2" type="ORF">TSACC_297</name>
</gene>
<dbReference type="Proteomes" id="UP000076023">
    <property type="component" value="Unassembled WGS sequence"/>
</dbReference>
<dbReference type="STRING" id="690879.TSACC_297"/>